<protein>
    <recommendedName>
        <fullName evidence="1">DUF7210 domain-containing protein</fullName>
    </recommendedName>
</protein>
<dbReference type="RefSeq" id="WP_059031329.1">
    <property type="nucleotide sequence ID" value="NZ_DF976999.1"/>
</dbReference>
<organism evidence="2">
    <name type="scientific">Tepidanaerobacter syntrophicus</name>
    <dbReference type="NCBI Taxonomy" id="224999"/>
    <lineage>
        <taxon>Bacteria</taxon>
        <taxon>Bacillati</taxon>
        <taxon>Bacillota</taxon>
        <taxon>Clostridia</taxon>
        <taxon>Thermosediminibacterales</taxon>
        <taxon>Tepidanaerobacteraceae</taxon>
        <taxon>Tepidanaerobacter</taxon>
    </lineage>
</organism>
<feature type="domain" description="DUF7210" evidence="1">
    <location>
        <begin position="1"/>
        <end position="39"/>
    </location>
</feature>
<evidence type="ECO:0000259" key="1">
    <source>
        <dbReference type="Pfam" id="PF23843"/>
    </source>
</evidence>
<name>A0A0U9HBT6_9FIRM</name>
<dbReference type="OrthoDB" id="2666303at2"/>
<evidence type="ECO:0000313" key="2">
    <source>
        <dbReference type="EMBL" id="GAQ24224.1"/>
    </source>
</evidence>
<dbReference type="InterPro" id="IPR055634">
    <property type="entry name" value="DUF7210"/>
</dbReference>
<keyword evidence="3" id="KW-1185">Reference proteome</keyword>
<gene>
    <name evidence="2" type="ORF">TSYNT_550</name>
</gene>
<dbReference type="Pfam" id="PF23843">
    <property type="entry name" value="DUF7210"/>
    <property type="match status" value="1"/>
</dbReference>
<dbReference type="Proteomes" id="UP000062160">
    <property type="component" value="Unassembled WGS sequence"/>
</dbReference>
<evidence type="ECO:0000313" key="3">
    <source>
        <dbReference type="Proteomes" id="UP000062160"/>
    </source>
</evidence>
<dbReference type="STRING" id="224999.GCA_001485475_00206"/>
<proteinExistence type="predicted"/>
<sequence>MAVKAKTTIRHNGKLYKPGEIIEDINSRDESRLISLGDAEPIEDIQEIDNPQPNIESMTKKELLAYSTELGMKLNERMTVKEIRAAIKEQLKNDEV</sequence>
<reference evidence="2" key="1">
    <citation type="journal article" date="2016" name="Genome Announc.">
        <title>Draft Genome Sequence of the Syntrophic Lactate-Degrading Bacterium Tepidanaerobacter syntrophicus JLT.</title>
        <authorList>
            <person name="Matsuura N."/>
            <person name="Ohashi A."/>
            <person name="Tourlousse D.M."/>
            <person name="Sekiguchi Y."/>
        </authorList>
    </citation>
    <scope>NUCLEOTIDE SEQUENCE [LARGE SCALE GENOMIC DNA]</scope>
    <source>
        <strain evidence="2">JL</strain>
    </source>
</reference>
<accession>A0A0U9HBT6</accession>
<dbReference type="EMBL" id="DF976999">
    <property type="protein sequence ID" value="GAQ24224.1"/>
    <property type="molecule type" value="Genomic_DNA"/>
</dbReference>
<dbReference type="AlphaFoldDB" id="A0A0U9HBT6"/>